<keyword evidence="1" id="KW-0732">Signal</keyword>
<feature type="signal peptide" evidence="1">
    <location>
        <begin position="1"/>
        <end position="17"/>
    </location>
</feature>
<accession>A0A0E9WJQ5</accession>
<reference evidence="2" key="2">
    <citation type="journal article" date="2015" name="Fish Shellfish Immunol.">
        <title>Early steps in the European eel (Anguilla anguilla)-Vibrio vulnificus interaction in the gills: Role of the RtxA13 toxin.</title>
        <authorList>
            <person name="Callol A."/>
            <person name="Pajuelo D."/>
            <person name="Ebbesson L."/>
            <person name="Teles M."/>
            <person name="MacKenzie S."/>
            <person name="Amaro C."/>
        </authorList>
    </citation>
    <scope>NUCLEOTIDE SEQUENCE</scope>
</reference>
<name>A0A0E9WJQ5_ANGAN</name>
<evidence type="ECO:0000256" key="1">
    <source>
        <dbReference type="SAM" id="SignalP"/>
    </source>
</evidence>
<evidence type="ECO:0000313" key="2">
    <source>
        <dbReference type="EMBL" id="JAH90521.1"/>
    </source>
</evidence>
<organism evidence="2">
    <name type="scientific">Anguilla anguilla</name>
    <name type="common">European freshwater eel</name>
    <name type="synonym">Muraena anguilla</name>
    <dbReference type="NCBI Taxonomy" id="7936"/>
    <lineage>
        <taxon>Eukaryota</taxon>
        <taxon>Metazoa</taxon>
        <taxon>Chordata</taxon>
        <taxon>Craniata</taxon>
        <taxon>Vertebrata</taxon>
        <taxon>Euteleostomi</taxon>
        <taxon>Actinopterygii</taxon>
        <taxon>Neopterygii</taxon>
        <taxon>Teleostei</taxon>
        <taxon>Anguilliformes</taxon>
        <taxon>Anguillidae</taxon>
        <taxon>Anguilla</taxon>
    </lineage>
</organism>
<feature type="chain" id="PRO_5002434369" evidence="1">
    <location>
        <begin position="18"/>
        <end position="58"/>
    </location>
</feature>
<dbReference type="EMBL" id="GBXM01018056">
    <property type="protein sequence ID" value="JAH90521.1"/>
    <property type="molecule type" value="Transcribed_RNA"/>
</dbReference>
<reference evidence="2" key="1">
    <citation type="submission" date="2014-11" db="EMBL/GenBank/DDBJ databases">
        <authorList>
            <person name="Amaro Gonzalez C."/>
        </authorList>
    </citation>
    <scope>NUCLEOTIDE SEQUENCE</scope>
</reference>
<proteinExistence type="predicted"/>
<protein>
    <submittedName>
        <fullName evidence="2">Uncharacterized protein</fullName>
    </submittedName>
</protein>
<dbReference type="AlphaFoldDB" id="A0A0E9WJQ5"/>
<sequence length="58" mass="6590">MALRSLLCLLHCLLYEAKRKKGGLTVCSHLKKKEERICLCKISLCLFVEKWGGGELLI</sequence>